<sequence length="106" mass="11245">MLGASGFGVDLIGCEALLPLAVCCCRCSIDCPSSGDAVMVYPLLDSAVADSCYTTYSLKSEDGVVPAWAYWYCVQILCRVLMAFCFGAGPIWWHLGAAGCPMGFPD</sequence>
<dbReference type="EMBL" id="BSYO01000020">
    <property type="protein sequence ID" value="GMH19200.1"/>
    <property type="molecule type" value="Genomic_DNA"/>
</dbReference>
<dbReference type="Proteomes" id="UP001279734">
    <property type="component" value="Unassembled WGS sequence"/>
</dbReference>
<evidence type="ECO:0000313" key="3">
    <source>
        <dbReference type="Proteomes" id="UP001279734"/>
    </source>
</evidence>
<gene>
    <name evidence="2" type="ORF">Nepgr_021041</name>
</gene>
<keyword evidence="1" id="KW-0732">Signal</keyword>
<evidence type="ECO:0008006" key="4">
    <source>
        <dbReference type="Google" id="ProtNLM"/>
    </source>
</evidence>
<comment type="caution">
    <text evidence="2">The sequence shown here is derived from an EMBL/GenBank/DDBJ whole genome shotgun (WGS) entry which is preliminary data.</text>
</comment>
<evidence type="ECO:0000256" key="1">
    <source>
        <dbReference type="SAM" id="SignalP"/>
    </source>
</evidence>
<name>A0AAD3XWV5_NEPGR</name>
<dbReference type="AlphaFoldDB" id="A0AAD3XWV5"/>
<keyword evidence="3" id="KW-1185">Reference proteome</keyword>
<feature type="chain" id="PRO_5041943159" description="Secreted protein" evidence="1">
    <location>
        <begin position="17"/>
        <end position="106"/>
    </location>
</feature>
<protein>
    <recommendedName>
        <fullName evidence="4">Secreted protein</fullName>
    </recommendedName>
</protein>
<reference evidence="2" key="1">
    <citation type="submission" date="2023-05" db="EMBL/GenBank/DDBJ databases">
        <title>Nepenthes gracilis genome sequencing.</title>
        <authorList>
            <person name="Fukushima K."/>
        </authorList>
    </citation>
    <scope>NUCLEOTIDE SEQUENCE</scope>
    <source>
        <strain evidence="2">SING2019-196</strain>
    </source>
</reference>
<evidence type="ECO:0000313" key="2">
    <source>
        <dbReference type="EMBL" id="GMH19200.1"/>
    </source>
</evidence>
<feature type="signal peptide" evidence="1">
    <location>
        <begin position="1"/>
        <end position="16"/>
    </location>
</feature>
<proteinExistence type="predicted"/>
<accession>A0AAD3XWV5</accession>
<organism evidence="2 3">
    <name type="scientific">Nepenthes gracilis</name>
    <name type="common">Slender pitcher plant</name>
    <dbReference type="NCBI Taxonomy" id="150966"/>
    <lineage>
        <taxon>Eukaryota</taxon>
        <taxon>Viridiplantae</taxon>
        <taxon>Streptophyta</taxon>
        <taxon>Embryophyta</taxon>
        <taxon>Tracheophyta</taxon>
        <taxon>Spermatophyta</taxon>
        <taxon>Magnoliopsida</taxon>
        <taxon>eudicotyledons</taxon>
        <taxon>Gunneridae</taxon>
        <taxon>Pentapetalae</taxon>
        <taxon>Caryophyllales</taxon>
        <taxon>Nepenthaceae</taxon>
        <taxon>Nepenthes</taxon>
    </lineage>
</organism>